<evidence type="ECO:0000313" key="5">
    <source>
        <dbReference type="EMBL" id="CUQ77529.1"/>
    </source>
</evidence>
<sequence>MKKLLAVMLSVIMVFSFAACAGKSVNNEGESQTEETTTIRIGAMAGPTAMGMVKLRKDSENGNTKNTYAFEDFAIDASAFVTPLATGEIDIAAVPSNLAANIYNKTEGKVQVVAVNTLGVLNLVERGNTVNSISDLKGKTIYATGMGAVPEYTIRYILSGNGLDADKDVDIVWCSDTTEALSKLKSEDGAIAVLPQPFVTAASAQISGLRVVMDLNEAWEKINNNSKIVTGVIVVRKEFAEKYPEQLKKFIDEYNESVAYTSSNIDETAQLIAEYGIVASEAIAKKALPKCHIVCYINNNMRSALEGFLQVLYDQNPKSVGGSMPKDDFYYEY</sequence>
<gene>
    <name evidence="5" type="ORF">ERS852490_01618</name>
</gene>
<dbReference type="InterPro" id="IPR027024">
    <property type="entry name" value="UCP027386_ABC_sbc_TM0202"/>
</dbReference>
<dbReference type="EMBL" id="CZBU01000003">
    <property type="protein sequence ID" value="CUQ77529.1"/>
    <property type="molecule type" value="Genomic_DNA"/>
</dbReference>
<dbReference type="PIRSF" id="PIRSF027386">
    <property type="entry name" value="UCP027386_ABC_sbc_TM0202"/>
    <property type="match status" value="1"/>
</dbReference>
<dbReference type="PANTHER" id="PTHR30024:SF46">
    <property type="entry name" value="ABC TRANSPORTER, SUBSTRATE-BINDING LIPOPROTEIN"/>
    <property type="match status" value="1"/>
</dbReference>
<dbReference type="SUPFAM" id="SSF53850">
    <property type="entry name" value="Periplasmic binding protein-like II"/>
    <property type="match status" value="1"/>
</dbReference>
<feature type="chain" id="PRO_5039146931" evidence="4">
    <location>
        <begin position="22"/>
        <end position="333"/>
    </location>
</feature>
<comment type="pathway">
    <text evidence="1">Quinol/quinone metabolism; menaquinone biosynthesis.</text>
</comment>
<feature type="signal peptide" evidence="4">
    <location>
        <begin position="1"/>
        <end position="21"/>
    </location>
</feature>
<keyword evidence="2" id="KW-0474">Menaquinone biosynthesis</keyword>
<proteinExistence type="predicted"/>
<organism evidence="5 6">
    <name type="scientific">Lachnospira eligens</name>
    <dbReference type="NCBI Taxonomy" id="39485"/>
    <lineage>
        <taxon>Bacteria</taxon>
        <taxon>Bacillati</taxon>
        <taxon>Bacillota</taxon>
        <taxon>Clostridia</taxon>
        <taxon>Lachnospirales</taxon>
        <taxon>Lachnospiraceae</taxon>
        <taxon>Lachnospira</taxon>
    </lineage>
</organism>
<dbReference type="GO" id="GO:0016829">
    <property type="term" value="F:lyase activity"/>
    <property type="evidence" value="ECO:0007669"/>
    <property type="project" value="UniProtKB-KW"/>
</dbReference>
<keyword evidence="4" id="KW-0732">Signal</keyword>
<evidence type="ECO:0000313" key="6">
    <source>
        <dbReference type="Proteomes" id="UP000095621"/>
    </source>
</evidence>
<dbReference type="Proteomes" id="UP000095621">
    <property type="component" value="Unassembled WGS sequence"/>
</dbReference>
<dbReference type="AlphaFoldDB" id="A0A174YXY7"/>
<accession>A0A174YXY7</accession>
<evidence type="ECO:0000256" key="1">
    <source>
        <dbReference type="ARBA" id="ARBA00004863"/>
    </source>
</evidence>
<dbReference type="PANTHER" id="PTHR30024">
    <property type="entry name" value="ALIPHATIC SULFONATES-BINDING PROTEIN-RELATED"/>
    <property type="match status" value="1"/>
</dbReference>
<evidence type="ECO:0000256" key="3">
    <source>
        <dbReference type="ARBA" id="ARBA00023239"/>
    </source>
</evidence>
<protein>
    <submittedName>
        <fullName evidence="5">ABC-type taurine transport system, periplasmic component</fullName>
    </submittedName>
</protein>
<dbReference type="RefSeq" id="WP_070099712.1">
    <property type="nucleotide sequence ID" value="NZ_CZBU01000003.1"/>
</dbReference>
<dbReference type="InterPro" id="IPR003773">
    <property type="entry name" value="Menaquinone_biosynth"/>
</dbReference>
<keyword evidence="3" id="KW-0456">Lyase</keyword>
<evidence type="ECO:0000256" key="2">
    <source>
        <dbReference type="ARBA" id="ARBA00022428"/>
    </source>
</evidence>
<dbReference type="GO" id="GO:0009234">
    <property type="term" value="P:menaquinone biosynthetic process"/>
    <property type="evidence" value="ECO:0007669"/>
    <property type="project" value="UniProtKB-UniPathway"/>
</dbReference>
<dbReference type="PROSITE" id="PS51257">
    <property type="entry name" value="PROKAR_LIPOPROTEIN"/>
    <property type="match status" value="1"/>
</dbReference>
<name>A0A174YXY7_9FIRM</name>
<dbReference type="Gene3D" id="3.40.190.10">
    <property type="entry name" value="Periplasmic binding protein-like II"/>
    <property type="match status" value="2"/>
</dbReference>
<reference evidence="5 6" key="1">
    <citation type="submission" date="2015-09" db="EMBL/GenBank/DDBJ databases">
        <authorList>
            <consortium name="Pathogen Informatics"/>
        </authorList>
    </citation>
    <scope>NUCLEOTIDE SEQUENCE [LARGE SCALE GENOMIC DNA]</scope>
    <source>
        <strain evidence="5 6">2789STDY5834875</strain>
    </source>
</reference>
<evidence type="ECO:0000256" key="4">
    <source>
        <dbReference type="SAM" id="SignalP"/>
    </source>
</evidence>
<dbReference type="Pfam" id="PF02621">
    <property type="entry name" value="VitK2_biosynth"/>
    <property type="match status" value="1"/>
</dbReference>
<dbReference type="UniPathway" id="UPA00079"/>